<keyword evidence="3" id="KW-0479">Metal-binding</keyword>
<dbReference type="SUPFAM" id="SSF57667">
    <property type="entry name" value="beta-beta-alpha zinc fingers"/>
    <property type="match status" value="2"/>
</dbReference>
<dbReference type="Gene3D" id="3.30.160.60">
    <property type="entry name" value="Classic Zinc Finger"/>
    <property type="match status" value="3"/>
</dbReference>
<dbReference type="InterPro" id="IPR013087">
    <property type="entry name" value="Znf_C2H2_type"/>
</dbReference>
<evidence type="ECO:0000256" key="3">
    <source>
        <dbReference type="ARBA" id="ARBA00022723"/>
    </source>
</evidence>
<evidence type="ECO:0000256" key="5">
    <source>
        <dbReference type="ARBA" id="ARBA00022771"/>
    </source>
</evidence>
<keyword evidence="7" id="KW-0805">Transcription regulation</keyword>
<evidence type="ECO:0000259" key="12">
    <source>
        <dbReference type="PROSITE" id="PS50157"/>
    </source>
</evidence>
<keyword evidence="5 10" id="KW-0863">Zinc-finger</keyword>
<dbReference type="Pfam" id="PF00096">
    <property type="entry name" value="zf-C2H2"/>
    <property type="match status" value="3"/>
</dbReference>
<keyword evidence="6" id="KW-0862">Zinc</keyword>
<organism evidence="13 14">
    <name type="scientific">Gopherus agassizii</name>
    <name type="common">Agassiz's desert tortoise</name>
    <dbReference type="NCBI Taxonomy" id="38772"/>
    <lineage>
        <taxon>Eukaryota</taxon>
        <taxon>Metazoa</taxon>
        <taxon>Chordata</taxon>
        <taxon>Craniata</taxon>
        <taxon>Vertebrata</taxon>
        <taxon>Euteleostomi</taxon>
        <taxon>Archelosauria</taxon>
        <taxon>Testudinata</taxon>
        <taxon>Testudines</taxon>
        <taxon>Cryptodira</taxon>
        <taxon>Durocryptodira</taxon>
        <taxon>Testudinoidea</taxon>
        <taxon>Testudinidae</taxon>
        <taxon>Gopherus</taxon>
    </lineage>
</organism>
<reference evidence="14" key="1">
    <citation type="journal article" date="2017" name="PLoS ONE">
        <title>The Agassiz's desert tortoise genome provides a resource for the conservation of a threatened species.</title>
        <authorList>
            <person name="Tollis M."/>
            <person name="DeNardo D.F."/>
            <person name="Cornelius J.A."/>
            <person name="Dolby G.A."/>
            <person name="Edwards T."/>
            <person name="Henen B.T."/>
            <person name="Karl A.E."/>
            <person name="Murphy R.W."/>
            <person name="Kusumi K."/>
        </authorList>
    </citation>
    <scope>NUCLEOTIDE SEQUENCE [LARGE SCALE GENOMIC DNA]</scope>
</reference>
<accession>A0A452GHZ1</accession>
<dbReference type="GO" id="GO:0005634">
    <property type="term" value="C:nucleus"/>
    <property type="evidence" value="ECO:0007669"/>
    <property type="project" value="UniProtKB-SubCell"/>
</dbReference>
<dbReference type="GO" id="GO:0008270">
    <property type="term" value="F:zinc ion binding"/>
    <property type="evidence" value="ECO:0007669"/>
    <property type="project" value="UniProtKB-KW"/>
</dbReference>
<keyword evidence="14" id="KW-1185">Reference proteome</keyword>
<evidence type="ECO:0000256" key="11">
    <source>
        <dbReference type="SAM" id="MobiDB-lite"/>
    </source>
</evidence>
<feature type="compositionally biased region" description="Basic and acidic residues" evidence="11">
    <location>
        <begin position="49"/>
        <end position="65"/>
    </location>
</feature>
<dbReference type="PANTHER" id="PTHR23226:SF416">
    <property type="entry name" value="FI01424P"/>
    <property type="match status" value="1"/>
</dbReference>
<dbReference type="FunFam" id="3.30.160.60:FF:002434">
    <property type="entry name" value="Zinc finger protein 1168"/>
    <property type="match status" value="1"/>
</dbReference>
<dbReference type="FunFam" id="3.30.160.60:FF:000200">
    <property type="entry name" value="zinc finger protein 510 isoform X2"/>
    <property type="match status" value="1"/>
</dbReference>
<evidence type="ECO:0000256" key="8">
    <source>
        <dbReference type="ARBA" id="ARBA00023163"/>
    </source>
</evidence>
<dbReference type="Ensembl" id="ENSGAGT00000001349.1">
    <property type="protein sequence ID" value="ENSGAGP00000001201.1"/>
    <property type="gene ID" value="ENSGAGG00000000943.1"/>
</dbReference>
<reference evidence="13" key="3">
    <citation type="submission" date="2025-09" db="UniProtKB">
        <authorList>
            <consortium name="Ensembl"/>
        </authorList>
    </citation>
    <scope>IDENTIFICATION</scope>
</reference>
<keyword evidence="4" id="KW-0677">Repeat</keyword>
<evidence type="ECO:0000256" key="4">
    <source>
        <dbReference type="ARBA" id="ARBA00022737"/>
    </source>
</evidence>
<evidence type="ECO:0000313" key="13">
    <source>
        <dbReference type="Ensembl" id="ENSGAGP00000001201.1"/>
    </source>
</evidence>
<evidence type="ECO:0000313" key="14">
    <source>
        <dbReference type="Proteomes" id="UP000291020"/>
    </source>
</evidence>
<sequence length="193" mass="21835">MVVGGVSAQASTHCSGDAMVSENEEQKSQQEDPEQVESHSALLQSSKGDVSRSHEQGTAHEIQHRDLKDTTRPYVCCECRKAFSQSFELTRHQRIHTGERPYGCCECGKSFIQHSHLIRHQRNHTGERPYKCGECGKSFTQSSDLIIHQRMHTGERPYCQGKTCHFSLSDTGRRWGDSEIPSFPITPEMFTPL</sequence>
<dbReference type="Proteomes" id="UP000291020">
    <property type="component" value="Unassembled WGS sequence"/>
</dbReference>
<keyword evidence="8" id="KW-0804">Transcription</keyword>
<dbReference type="PROSITE" id="PS50157">
    <property type="entry name" value="ZINC_FINGER_C2H2_2"/>
    <property type="match status" value="3"/>
</dbReference>
<comment type="similarity">
    <text evidence="2">Belongs to the krueppel C2H2-type zinc-finger protein family.</text>
</comment>
<evidence type="ECO:0000256" key="1">
    <source>
        <dbReference type="ARBA" id="ARBA00004123"/>
    </source>
</evidence>
<feature type="region of interest" description="Disordered" evidence="11">
    <location>
        <begin position="1"/>
        <end position="65"/>
    </location>
</feature>
<feature type="domain" description="C2H2-type" evidence="12">
    <location>
        <begin position="74"/>
        <end position="101"/>
    </location>
</feature>
<reference evidence="13" key="2">
    <citation type="submission" date="2025-08" db="UniProtKB">
        <authorList>
            <consortium name="Ensembl"/>
        </authorList>
    </citation>
    <scope>IDENTIFICATION</scope>
</reference>
<proteinExistence type="inferred from homology"/>
<evidence type="ECO:0000256" key="10">
    <source>
        <dbReference type="PROSITE-ProRule" id="PRU00042"/>
    </source>
</evidence>
<dbReference type="SMART" id="SM00355">
    <property type="entry name" value="ZnF_C2H2"/>
    <property type="match status" value="3"/>
</dbReference>
<dbReference type="GO" id="GO:0000981">
    <property type="term" value="F:DNA-binding transcription factor activity, RNA polymerase II-specific"/>
    <property type="evidence" value="ECO:0007669"/>
    <property type="project" value="TreeGrafter"/>
</dbReference>
<protein>
    <recommendedName>
        <fullName evidence="12">C2H2-type domain-containing protein</fullName>
    </recommendedName>
</protein>
<evidence type="ECO:0000256" key="9">
    <source>
        <dbReference type="ARBA" id="ARBA00023242"/>
    </source>
</evidence>
<keyword evidence="9" id="KW-0539">Nucleus</keyword>
<comment type="subcellular location">
    <subcellularLocation>
        <location evidence="1">Nucleus</location>
    </subcellularLocation>
</comment>
<dbReference type="GO" id="GO:0000978">
    <property type="term" value="F:RNA polymerase II cis-regulatory region sequence-specific DNA binding"/>
    <property type="evidence" value="ECO:0007669"/>
    <property type="project" value="TreeGrafter"/>
</dbReference>
<feature type="domain" description="C2H2-type" evidence="12">
    <location>
        <begin position="102"/>
        <end position="129"/>
    </location>
</feature>
<evidence type="ECO:0000256" key="2">
    <source>
        <dbReference type="ARBA" id="ARBA00006991"/>
    </source>
</evidence>
<feature type="domain" description="C2H2-type" evidence="12">
    <location>
        <begin position="130"/>
        <end position="157"/>
    </location>
</feature>
<dbReference type="FunFam" id="3.30.160.60:FF:002343">
    <property type="entry name" value="Zinc finger protein 33A"/>
    <property type="match status" value="1"/>
</dbReference>
<dbReference type="PROSITE" id="PS00028">
    <property type="entry name" value="ZINC_FINGER_C2H2_1"/>
    <property type="match status" value="3"/>
</dbReference>
<evidence type="ECO:0000256" key="7">
    <source>
        <dbReference type="ARBA" id="ARBA00023015"/>
    </source>
</evidence>
<name>A0A452GHZ1_9SAUR</name>
<dbReference type="PANTHER" id="PTHR23226">
    <property type="entry name" value="ZINC FINGER AND SCAN DOMAIN-CONTAINING"/>
    <property type="match status" value="1"/>
</dbReference>
<dbReference type="AlphaFoldDB" id="A0A452GHZ1"/>
<evidence type="ECO:0000256" key="6">
    <source>
        <dbReference type="ARBA" id="ARBA00022833"/>
    </source>
</evidence>
<dbReference type="InterPro" id="IPR036236">
    <property type="entry name" value="Znf_C2H2_sf"/>
</dbReference>